<keyword evidence="1" id="KW-0812">Transmembrane</keyword>
<sequence length="179" mass="19359">MTTEESASPTTYLPSMRRTLLMALGSIALVAGSVLLLIEHASLSHGALKGEVVGVLGVLFFGTCACVAVDRLLRRRPELVLSSEGLMHVVLGSIAWTEIAEVGIREIKVRFRSERVIELVLHDPAAYLARAPRTARIAGAVTRRMGYSPAMISVGTLPVGLDEVLAAMRRHHPELAIRE</sequence>
<dbReference type="PATRIC" id="fig|1160718.3.peg.6729"/>
<dbReference type="AlphaFoldDB" id="J1RVI1"/>
<keyword evidence="1" id="KW-1133">Transmembrane helix</keyword>
<evidence type="ECO:0000256" key="1">
    <source>
        <dbReference type="SAM" id="Phobius"/>
    </source>
</evidence>
<comment type="caution">
    <text evidence="2">The sequence shown here is derived from an EMBL/GenBank/DDBJ whole genome shotgun (WGS) entry which is preliminary data.</text>
</comment>
<reference evidence="2" key="1">
    <citation type="journal article" date="2012" name="J. Bacteriol.">
        <title>Genome Sequence of Streptomyces auratus Strain AGR0001, a Phoslactomycin-Producing Actinomycete.</title>
        <authorList>
            <person name="Han X."/>
            <person name="Li M."/>
            <person name="Ding Z."/>
            <person name="Zhao J."/>
            <person name="Ji K."/>
            <person name="Wen M."/>
            <person name="Lu T."/>
        </authorList>
    </citation>
    <scope>NUCLEOTIDE SEQUENCE [LARGE SCALE GENOMIC DNA]</scope>
    <source>
        <strain evidence="2">AGR0001</strain>
    </source>
</reference>
<proteinExistence type="predicted"/>
<dbReference type="InterPro" id="IPR048136">
    <property type="entry name" value="STM3941-like"/>
</dbReference>
<dbReference type="EMBL" id="AJGV01000215">
    <property type="protein sequence ID" value="EJJ02537.1"/>
    <property type="molecule type" value="Genomic_DNA"/>
</dbReference>
<dbReference type="NCBIfam" id="NF041635">
    <property type="entry name" value="STM3941_fam"/>
    <property type="match status" value="1"/>
</dbReference>
<accession>J1RVI1</accession>
<keyword evidence="1" id="KW-0472">Membrane</keyword>
<feature type="transmembrane region" description="Helical" evidence="1">
    <location>
        <begin position="50"/>
        <end position="73"/>
    </location>
</feature>
<protein>
    <submittedName>
        <fullName evidence="2">Uncharacterized protein</fullName>
    </submittedName>
</protein>
<organism evidence="2">
    <name type="scientific">Streptomyces auratus AGR0001</name>
    <dbReference type="NCBI Taxonomy" id="1160718"/>
    <lineage>
        <taxon>Bacteria</taxon>
        <taxon>Bacillati</taxon>
        <taxon>Actinomycetota</taxon>
        <taxon>Actinomycetes</taxon>
        <taxon>Kitasatosporales</taxon>
        <taxon>Streptomycetaceae</taxon>
        <taxon>Streptomyces</taxon>
    </lineage>
</organism>
<evidence type="ECO:0000313" key="2">
    <source>
        <dbReference type="EMBL" id="EJJ02537.1"/>
    </source>
</evidence>
<dbReference type="HOGENOM" id="CLU_1703281_0_0_11"/>
<feature type="transmembrane region" description="Helical" evidence="1">
    <location>
        <begin position="20"/>
        <end position="38"/>
    </location>
</feature>
<dbReference type="RefSeq" id="WP_006608149.1">
    <property type="nucleotide sequence ID" value="NZ_CP072931.1"/>
</dbReference>
<dbReference type="eggNOG" id="ENOG5033AXQ">
    <property type="taxonomic scope" value="Bacteria"/>
</dbReference>
<name>J1RVI1_9ACTN</name>
<gene>
    <name evidence="2" type="ORF">SU9_33243</name>
</gene>